<dbReference type="PIRSF" id="PIRSF000446">
    <property type="entry name" value="Mct"/>
    <property type="match status" value="1"/>
</dbReference>
<proteinExistence type="inferred from homology"/>
<evidence type="ECO:0000256" key="2">
    <source>
        <dbReference type="ARBA" id="ARBA00023315"/>
    </source>
</evidence>
<comment type="similarity">
    <text evidence="4">Belongs to the fabD family.</text>
</comment>
<dbReference type="SUPFAM" id="SSF52151">
    <property type="entry name" value="FabD/lysophospholipase-like"/>
    <property type="match status" value="1"/>
</dbReference>
<keyword evidence="1 4" id="KW-0808">Transferase</keyword>
<gene>
    <name evidence="7" type="ORF">MELA_00710</name>
</gene>
<accession>A0A564ZG93</accession>
<dbReference type="Proteomes" id="UP000334340">
    <property type="component" value="Unassembled WGS sequence"/>
</dbReference>
<keyword evidence="8" id="KW-1185">Reference proteome</keyword>
<dbReference type="InterPro" id="IPR001227">
    <property type="entry name" value="Ac_transferase_dom_sf"/>
</dbReference>
<dbReference type="GO" id="GO:0006633">
    <property type="term" value="P:fatty acid biosynthetic process"/>
    <property type="evidence" value="ECO:0007669"/>
    <property type="project" value="TreeGrafter"/>
</dbReference>
<reference evidence="7 8" key="1">
    <citation type="submission" date="2019-07" db="EMBL/GenBank/DDBJ databases">
        <authorList>
            <person name="Cremers G."/>
        </authorList>
    </citation>
    <scope>NUCLEOTIDE SEQUENCE [LARGE SCALE GENOMIC DNA]</scope>
</reference>
<sequence>MVSTRTVPVMNAIACVFPGQGSQRVGMGQDFWMQVAEARLLFEKGSEALGIDLADLCFHGPDEQLTLTTNAQPAIMAVSMAAFAALQREGITPGYVAGHSLGEYSALVAAGSLAFEDAIRVVRKRGQFMQEVVAPGAGGMAAVLGLDTRSVAAACEEAAPHGIVEVANLNGPGQVVIAGQSEAVECAIELVKQRGAKRAMRLQVSAPFHCSLMRPAAERLAAELRAIPIADPSVPLVNNADAELLTSRDQIADSLIRQVTSPVRWEDVVRRLVKEGVTLFLELGPGKVLTGLIKRIAPDATALHAEDLGSLRFAMDQIGVTR</sequence>
<dbReference type="SMART" id="SM00827">
    <property type="entry name" value="PKS_AT"/>
    <property type="match status" value="1"/>
</dbReference>
<dbReference type="EC" id="2.3.1.39" evidence="4"/>
<name>A0A564ZG93_9BACT</name>
<dbReference type="Pfam" id="PF00698">
    <property type="entry name" value="Acyl_transf_1"/>
    <property type="match status" value="1"/>
</dbReference>
<dbReference type="InterPro" id="IPR024925">
    <property type="entry name" value="Malonyl_CoA-ACP_transAc"/>
</dbReference>
<evidence type="ECO:0000313" key="8">
    <source>
        <dbReference type="Proteomes" id="UP000334340"/>
    </source>
</evidence>
<dbReference type="EMBL" id="CABIKM010000011">
    <property type="protein sequence ID" value="VUZ84339.1"/>
    <property type="molecule type" value="Genomic_DNA"/>
</dbReference>
<dbReference type="Gene3D" id="3.40.366.10">
    <property type="entry name" value="Malonyl-Coenzyme A Acyl Carrier Protein, domain 2"/>
    <property type="match status" value="1"/>
</dbReference>
<dbReference type="PANTHER" id="PTHR42681">
    <property type="entry name" value="MALONYL-COA-ACYL CARRIER PROTEIN TRANSACYLASE, MITOCHONDRIAL"/>
    <property type="match status" value="1"/>
</dbReference>
<comment type="catalytic activity">
    <reaction evidence="3 4">
        <text>holo-[ACP] + malonyl-CoA = malonyl-[ACP] + CoA</text>
        <dbReference type="Rhea" id="RHEA:41792"/>
        <dbReference type="Rhea" id="RHEA-COMP:9623"/>
        <dbReference type="Rhea" id="RHEA-COMP:9685"/>
        <dbReference type="ChEBI" id="CHEBI:57287"/>
        <dbReference type="ChEBI" id="CHEBI:57384"/>
        <dbReference type="ChEBI" id="CHEBI:64479"/>
        <dbReference type="ChEBI" id="CHEBI:78449"/>
        <dbReference type="EC" id="2.3.1.39"/>
    </reaction>
</comment>
<feature type="active site" evidence="5">
    <location>
        <position position="100"/>
    </location>
</feature>
<dbReference type="Gene3D" id="3.30.70.250">
    <property type="entry name" value="Malonyl-CoA ACP transacylase, ACP-binding"/>
    <property type="match status" value="1"/>
</dbReference>
<dbReference type="InterPro" id="IPR050858">
    <property type="entry name" value="Mal-CoA-ACP_Trans/PKS_FabD"/>
</dbReference>
<dbReference type="FunFam" id="3.30.70.250:FF:000001">
    <property type="entry name" value="Malonyl CoA-acyl carrier protein transacylase"/>
    <property type="match status" value="1"/>
</dbReference>
<evidence type="ECO:0000256" key="3">
    <source>
        <dbReference type="ARBA" id="ARBA00048462"/>
    </source>
</evidence>
<feature type="domain" description="Malonyl-CoA:ACP transacylase (MAT)" evidence="6">
    <location>
        <begin position="16"/>
        <end position="313"/>
    </location>
</feature>
<protein>
    <recommendedName>
        <fullName evidence="4">Malonyl CoA-acyl carrier protein transacylase</fullName>
        <ecNumber evidence="4">2.3.1.39</ecNumber>
    </recommendedName>
</protein>
<keyword evidence="2 4" id="KW-0012">Acyltransferase</keyword>
<feature type="active site" evidence="5">
    <location>
        <position position="209"/>
    </location>
</feature>
<dbReference type="InterPro" id="IPR016036">
    <property type="entry name" value="Malonyl_transacylase_ACP-bd"/>
</dbReference>
<dbReference type="GO" id="GO:0004314">
    <property type="term" value="F:[acyl-carrier-protein] S-malonyltransferase activity"/>
    <property type="evidence" value="ECO:0007669"/>
    <property type="project" value="UniProtKB-EC"/>
</dbReference>
<evidence type="ECO:0000313" key="7">
    <source>
        <dbReference type="EMBL" id="VUZ84339.1"/>
    </source>
</evidence>
<dbReference type="AlphaFoldDB" id="A0A564ZG93"/>
<dbReference type="PANTHER" id="PTHR42681:SF1">
    <property type="entry name" value="MALONYL-COA-ACYL CARRIER PROTEIN TRANSACYLASE, MITOCHONDRIAL"/>
    <property type="match status" value="1"/>
</dbReference>
<dbReference type="GO" id="GO:0005829">
    <property type="term" value="C:cytosol"/>
    <property type="evidence" value="ECO:0007669"/>
    <property type="project" value="TreeGrafter"/>
</dbReference>
<dbReference type="InterPro" id="IPR014043">
    <property type="entry name" value="Acyl_transferase_dom"/>
</dbReference>
<evidence type="ECO:0000256" key="5">
    <source>
        <dbReference type="PIRSR" id="PIRSR000446-1"/>
    </source>
</evidence>
<dbReference type="InterPro" id="IPR004410">
    <property type="entry name" value="Malonyl_CoA-ACP_transAc_FabD"/>
</dbReference>
<evidence type="ECO:0000256" key="4">
    <source>
        <dbReference type="PIRNR" id="PIRNR000446"/>
    </source>
</evidence>
<evidence type="ECO:0000259" key="6">
    <source>
        <dbReference type="SMART" id="SM00827"/>
    </source>
</evidence>
<dbReference type="InterPro" id="IPR016035">
    <property type="entry name" value="Acyl_Trfase/lysoPLipase"/>
</dbReference>
<dbReference type="SUPFAM" id="SSF55048">
    <property type="entry name" value="Probable ACP-binding domain of malonyl-CoA ACP transacylase"/>
    <property type="match status" value="1"/>
</dbReference>
<dbReference type="NCBIfam" id="TIGR00128">
    <property type="entry name" value="fabD"/>
    <property type="match status" value="1"/>
</dbReference>
<evidence type="ECO:0000256" key="1">
    <source>
        <dbReference type="ARBA" id="ARBA00022679"/>
    </source>
</evidence>
<organism evidence="7 8">
    <name type="scientific">Candidatus Methylomirabilis lanthanidiphila</name>
    <dbReference type="NCBI Taxonomy" id="2211376"/>
    <lineage>
        <taxon>Bacteria</taxon>
        <taxon>Candidatus Methylomirabilota</taxon>
        <taxon>Candidatus Methylomirabilia</taxon>
        <taxon>Candidatus Methylomirabilales</taxon>
        <taxon>Candidatus Methylomirabilaceae</taxon>
        <taxon>Candidatus Methylomirabilis</taxon>
    </lineage>
</organism>